<evidence type="ECO:0000313" key="1">
    <source>
        <dbReference type="EMBL" id="KAG0442792.1"/>
    </source>
</evidence>
<comment type="caution">
    <text evidence="1">The sequence shown here is derived from an EMBL/GenBank/DDBJ whole genome shotgun (WGS) entry which is preliminary data.</text>
</comment>
<evidence type="ECO:0000313" key="2">
    <source>
        <dbReference type="Proteomes" id="UP000805193"/>
    </source>
</evidence>
<keyword evidence="2" id="KW-1185">Reference proteome</keyword>
<dbReference type="EMBL" id="JABSTQ010004279">
    <property type="protein sequence ID" value="KAG0442792.1"/>
    <property type="molecule type" value="Genomic_DNA"/>
</dbReference>
<sequence length="219" mass="23466">MSTNSPFVLFLQILIFNASFAEPAVVSGFCPARAWYAPSDCSWDDGAINSPGLSFGVSNCDTIFGQFTSQAASTATDSPINEEASTAPDCGPGGIATRMSTNSPFVLFVQKEQTPSIERALLVRASHNQRLPGVSAVPRSPCDLAYVILGIRELVRDVFPGKLKKLLPTAEHPTSISIPEVIRDEFLRAFLLDAPVDVATPEEPMLTYAANARRPPPAA</sequence>
<dbReference type="Proteomes" id="UP000805193">
    <property type="component" value="Unassembled WGS sequence"/>
</dbReference>
<reference evidence="1 2" key="1">
    <citation type="journal article" date="2020" name="Cell">
        <title>Large-Scale Comparative Analyses of Tick Genomes Elucidate Their Genetic Diversity and Vector Capacities.</title>
        <authorList>
            <consortium name="Tick Genome and Microbiome Consortium (TIGMIC)"/>
            <person name="Jia N."/>
            <person name="Wang J."/>
            <person name="Shi W."/>
            <person name="Du L."/>
            <person name="Sun Y."/>
            <person name="Zhan W."/>
            <person name="Jiang J.F."/>
            <person name="Wang Q."/>
            <person name="Zhang B."/>
            <person name="Ji P."/>
            <person name="Bell-Sakyi L."/>
            <person name="Cui X.M."/>
            <person name="Yuan T.T."/>
            <person name="Jiang B.G."/>
            <person name="Yang W.F."/>
            <person name="Lam T.T."/>
            <person name="Chang Q.C."/>
            <person name="Ding S.J."/>
            <person name="Wang X.J."/>
            <person name="Zhu J.G."/>
            <person name="Ruan X.D."/>
            <person name="Zhao L."/>
            <person name="Wei J.T."/>
            <person name="Ye R.Z."/>
            <person name="Que T.C."/>
            <person name="Du C.H."/>
            <person name="Zhou Y.H."/>
            <person name="Cheng J.X."/>
            <person name="Dai P.F."/>
            <person name="Guo W.B."/>
            <person name="Han X.H."/>
            <person name="Huang E.J."/>
            <person name="Li L.F."/>
            <person name="Wei W."/>
            <person name="Gao Y.C."/>
            <person name="Liu J.Z."/>
            <person name="Shao H.Z."/>
            <person name="Wang X."/>
            <person name="Wang C.C."/>
            <person name="Yang T.C."/>
            <person name="Huo Q.B."/>
            <person name="Li W."/>
            <person name="Chen H.Y."/>
            <person name="Chen S.E."/>
            <person name="Zhou L.G."/>
            <person name="Ni X.B."/>
            <person name="Tian J.H."/>
            <person name="Sheng Y."/>
            <person name="Liu T."/>
            <person name="Pan Y.S."/>
            <person name="Xia L.Y."/>
            <person name="Li J."/>
            <person name="Zhao F."/>
            <person name="Cao W.C."/>
        </authorList>
    </citation>
    <scope>NUCLEOTIDE SEQUENCE [LARGE SCALE GENOMIC DNA]</scope>
    <source>
        <strain evidence="1">Iper-2018</strain>
    </source>
</reference>
<protein>
    <submittedName>
        <fullName evidence="1">Uncharacterized protein</fullName>
    </submittedName>
</protein>
<gene>
    <name evidence="1" type="ORF">HPB47_015617</name>
</gene>
<name>A0AC60QT00_IXOPE</name>
<accession>A0AC60QT00</accession>
<organism evidence="1 2">
    <name type="scientific">Ixodes persulcatus</name>
    <name type="common">Taiga tick</name>
    <dbReference type="NCBI Taxonomy" id="34615"/>
    <lineage>
        <taxon>Eukaryota</taxon>
        <taxon>Metazoa</taxon>
        <taxon>Ecdysozoa</taxon>
        <taxon>Arthropoda</taxon>
        <taxon>Chelicerata</taxon>
        <taxon>Arachnida</taxon>
        <taxon>Acari</taxon>
        <taxon>Parasitiformes</taxon>
        <taxon>Ixodida</taxon>
        <taxon>Ixodoidea</taxon>
        <taxon>Ixodidae</taxon>
        <taxon>Ixodinae</taxon>
        <taxon>Ixodes</taxon>
    </lineage>
</organism>
<proteinExistence type="predicted"/>